<dbReference type="OMA" id="NIAPIFV"/>
<organism evidence="1 2">
    <name type="scientific">Giardia intestinalis (strain P15)</name>
    <name type="common">Giardia lamblia</name>
    <dbReference type="NCBI Taxonomy" id="658858"/>
    <lineage>
        <taxon>Eukaryota</taxon>
        <taxon>Metamonada</taxon>
        <taxon>Diplomonadida</taxon>
        <taxon>Hexamitidae</taxon>
        <taxon>Giardiinae</taxon>
        <taxon>Giardia</taxon>
    </lineage>
</organism>
<dbReference type="OrthoDB" id="10256196at2759"/>
<dbReference type="AlphaFoldDB" id="E1EY04"/>
<name>E1EY04_GIAIA</name>
<dbReference type="EMBL" id="ACVC01000055">
    <property type="protein sequence ID" value="EFO64899.1"/>
    <property type="molecule type" value="Genomic_DNA"/>
</dbReference>
<dbReference type="Proteomes" id="UP000008974">
    <property type="component" value="Unassembled WGS sequence"/>
</dbReference>
<accession>E1EY04</accession>
<dbReference type="VEuPathDB" id="GiardiaDB:GLP15_4250"/>
<evidence type="ECO:0000313" key="1">
    <source>
        <dbReference type="EMBL" id="EFO64899.1"/>
    </source>
</evidence>
<proteinExistence type="predicted"/>
<gene>
    <name evidence="1" type="ORF">GLP15_4250</name>
</gene>
<reference evidence="1 2" key="1">
    <citation type="journal article" date="2010" name="BMC Genomics">
        <title>Genome analysis and comparative genomics of a Giardia intestinalis assemblage E isolate.</title>
        <authorList>
            <person name="Jerlstrom-Hultqvist J."/>
            <person name="Franzen O."/>
            <person name="Ankarklev J."/>
            <person name="Xu F."/>
            <person name="Nohynkova E."/>
            <person name="Andersson J.O."/>
            <person name="Svard S.G."/>
            <person name="Andersson B."/>
        </authorList>
    </citation>
    <scope>NUCLEOTIDE SEQUENCE [LARGE SCALE GENOMIC DNA]</scope>
    <source>
        <strain evidence="1 2">P15</strain>
    </source>
</reference>
<evidence type="ECO:0000313" key="2">
    <source>
        <dbReference type="Proteomes" id="UP000008974"/>
    </source>
</evidence>
<sequence length="572" mass="64987">MIVDIPKHSLLDILNLIYPTLQENGEALSDTTLAELTESTDRLALLLLDDITMKPDDKKMLREHKSLVGGNHFSTSPRIRHLFFSLAAKSTLYDKSSKAYTELSALLYLYALLTFASSRTQDTYERKRSFVQGLVPCILSSHLSGNNIFLASFYELALTVNSHVEPHALLKARASISVVQTSVLLLQSLQTSGMFNIYIATLPPSVSLCIELLFSCWKSISNIQERRSTQVDQFATAELFEYTLSFLPAPSPQALKLFLDTYIGWSMLNSRNSVNEVLLSHCLSFYSEAANRSFQEIGDGFSLSCLLQFLIPIILTGNHSLSHDILIITLRSFTSALSQITTLAISSPITTERYHNSSKPVISRSNNIAPIFVNSLLIIEDVENALPQLVYGVTLFLLYALVDWDNLSKPEFLCLEAYNLSMHTHLRIRPLGNRFLSELYPQIIRFYIWMWHVRIVVDDVYQLIDVDLPQNIDSNVVCVDELNAREIYTKWFERLPILDDLLTLKHSECSKDMERQELDLMGGAQLGLLILRRSIEATLRPITPSFRYYVRRQNLLTKRNIALLDCLTKISN</sequence>
<protein>
    <submittedName>
        <fullName evidence="1">Uncharacterized protein</fullName>
    </submittedName>
</protein>
<comment type="caution">
    <text evidence="1">The sequence shown here is derived from an EMBL/GenBank/DDBJ whole genome shotgun (WGS) entry which is preliminary data.</text>
</comment>